<evidence type="ECO:0000313" key="4">
    <source>
        <dbReference type="Proteomes" id="UP001431693"/>
    </source>
</evidence>
<dbReference type="GO" id="GO:0003677">
    <property type="term" value="F:DNA binding"/>
    <property type="evidence" value="ECO:0007669"/>
    <property type="project" value="UniProtKB-KW"/>
</dbReference>
<dbReference type="InterPro" id="IPR019554">
    <property type="entry name" value="Soluble_ligand-bd"/>
</dbReference>
<feature type="compositionally biased region" description="Basic residues" evidence="1">
    <location>
        <begin position="16"/>
        <end position="27"/>
    </location>
</feature>
<dbReference type="SMART" id="SM00278">
    <property type="entry name" value="HhH1"/>
    <property type="match status" value="2"/>
</dbReference>
<dbReference type="Pfam" id="PF12836">
    <property type="entry name" value="HHH_3"/>
    <property type="match status" value="1"/>
</dbReference>
<keyword evidence="4" id="KW-1185">Reference proteome</keyword>
<evidence type="ECO:0000259" key="2">
    <source>
        <dbReference type="SMART" id="SM00278"/>
    </source>
</evidence>
<dbReference type="InterPro" id="IPR051675">
    <property type="entry name" value="Endo/Exo/Phosphatase_dom_1"/>
</dbReference>
<dbReference type="Proteomes" id="UP001431693">
    <property type="component" value="Unassembled WGS sequence"/>
</dbReference>
<feature type="compositionally biased region" description="Low complexity" evidence="1">
    <location>
        <begin position="98"/>
        <end position="110"/>
    </location>
</feature>
<protein>
    <submittedName>
        <fullName evidence="3">ComEA family DNA-binding protein</fullName>
    </submittedName>
</protein>
<evidence type="ECO:0000256" key="1">
    <source>
        <dbReference type="SAM" id="MobiDB-lite"/>
    </source>
</evidence>
<name>A0ABT6ZIM4_9ACTN</name>
<dbReference type="RefSeq" id="WP_283712540.1">
    <property type="nucleotide sequence ID" value="NZ_JASJEW010000001.1"/>
</dbReference>
<dbReference type="PANTHER" id="PTHR21180">
    <property type="entry name" value="ENDONUCLEASE/EXONUCLEASE/PHOSPHATASE FAMILY DOMAIN-CONTAINING PROTEIN 1"/>
    <property type="match status" value="1"/>
</dbReference>
<dbReference type="Gene3D" id="3.10.560.10">
    <property type="entry name" value="Outer membrane lipoprotein wza domain like"/>
    <property type="match status" value="1"/>
</dbReference>
<comment type="caution">
    <text evidence="3">The sequence shown here is derived from an EMBL/GenBank/DDBJ whole genome shotgun (WGS) entry which is preliminary data.</text>
</comment>
<proteinExistence type="predicted"/>
<dbReference type="InterPro" id="IPR004509">
    <property type="entry name" value="Competence_ComEA_HhH"/>
</dbReference>
<feature type="compositionally biased region" description="Basic and acidic residues" evidence="1">
    <location>
        <begin position="1"/>
        <end position="11"/>
    </location>
</feature>
<dbReference type="InterPro" id="IPR003583">
    <property type="entry name" value="Hlx-hairpin-Hlx_DNA-bd_motif"/>
</dbReference>
<accession>A0ABT6ZIM4</accession>
<feature type="region of interest" description="Disordered" evidence="1">
    <location>
        <begin position="1"/>
        <end position="27"/>
    </location>
</feature>
<dbReference type="InterPro" id="IPR010994">
    <property type="entry name" value="RuvA_2-like"/>
</dbReference>
<dbReference type="Pfam" id="PF10531">
    <property type="entry name" value="SLBB"/>
    <property type="match status" value="1"/>
</dbReference>
<dbReference type="EMBL" id="JASJEX010000001">
    <property type="protein sequence ID" value="MDJ1128903.1"/>
    <property type="molecule type" value="Genomic_DNA"/>
</dbReference>
<dbReference type="NCBIfam" id="TIGR00426">
    <property type="entry name" value="competence protein ComEA helix-hairpin-helix repeat region"/>
    <property type="match status" value="1"/>
</dbReference>
<dbReference type="SUPFAM" id="SSF47781">
    <property type="entry name" value="RuvA domain 2-like"/>
    <property type="match status" value="1"/>
</dbReference>
<feature type="domain" description="Helix-hairpin-helix DNA-binding motif class 1" evidence="2">
    <location>
        <begin position="234"/>
        <end position="253"/>
    </location>
</feature>
<keyword evidence="3" id="KW-0238">DNA-binding</keyword>
<dbReference type="Gene3D" id="1.10.150.280">
    <property type="entry name" value="AF1531-like domain"/>
    <property type="match status" value="1"/>
</dbReference>
<feature type="region of interest" description="Disordered" evidence="1">
    <location>
        <begin position="65"/>
        <end position="111"/>
    </location>
</feature>
<reference evidence="3" key="1">
    <citation type="submission" date="2023-05" db="EMBL/GenBank/DDBJ databases">
        <title>[olsenella] sp. nov., isolated from a pig farm feces dump.</title>
        <authorList>
            <person name="Chang Y.-H."/>
        </authorList>
    </citation>
    <scope>NUCLEOTIDE SEQUENCE</scope>
    <source>
        <strain evidence="3">YH-ols2217</strain>
    </source>
</reference>
<gene>
    <name evidence="3" type="ORF">QJ043_02245</name>
</gene>
<evidence type="ECO:0000313" key="3">
    <source>
        <dbReference type="EMBL" id="MDJ1128903.1"/>
    </source>
</evidence>
<organism evidence="3 4">
    <name type="scientific">Kribbibacterium absianum</name>
    <dbReference type="NCBI Taxonomy" id="3044210"/>
    <lineage>
        <taxon>Bacteria</taxon>
        <taxon>Bacillati</taxon>
        <taxon>Actinomycetota</taxon>
        <taxon>Coriobacteriia</taxon>
        <taxon>Coriobacteriales</taxon>
        <taxon>Kribbibacteriaceae</taxon>
        <taxon>Kribbibacterium</taxon>
    </lineage>
</organism>
<feature type="domain" description="Helix-hairpin-helix DNA-binding motif class 1" evidence="2">
    <location>
        <begin position="204"/>
        <end position="223"/>
    </location>
</feature>
<sequence length="256" mass="25894">MAQRKGAEPKRAAAGTRRRTRAPRWARRLGLEPKGAVAVAAAVVLCAVGAVGAWRLVTPSEVVVERGSQSEATETVADGATAGDETSAPEQARDRTSEAAAEPEPSTTASVQVHVDGAVASPGLYVLEGEDLRVNDAVAAAGGLTGDADTSVVNLAEPISDGCKVHVPVAGEAPTAAQGTTTTATTTSGPAPVALVNINTAGVDDLCTLSGVGEATARAIIEDREANGPFTSKEDLMRVSGIGEKKFAKVEGDICV</sequence>
<dbReference type="PANTHER" id="PTHR21180:SF32">
    <property type="entry name" value="ENDONUCLEASE_EXONUCLEASE_PHOSPHATASE FAMILY DOMAIN-CONTAINING PROTEIN 1"/>
    <property type="match status" value="1"/>
</dbReference>